<dbReference type="Proteomes" id="UP000076959">
    <property type="component" value="Unassembled WGS sequence"/>
</dbReference>
<keyword evidence="2" id="KW-1185">Reference proteome</keyword>
<evidence type="ECO:0000313" key="1">
    <source>
        <dbReference type="EMBL" id="OAF02437.1"/>
    </source>
</evidence>
<proteinExistence type="predicted"/>
<evidence type="ECO:0000313" key="2">
    <source>
        <dbReference type="Proteomes" id="UP000076959"/>
    </source>
</evidence>
<dbReference type="EMBL" id="LUUB01000097">
    <property type="protein sequence ID" value="OAF02437.1"/>
    <property type="molecule type" value="Genomic_DNA"/>
</dbReference>
<organism evidence="1 2">
    <name type="scientific">Bradyrhizobium centrolobii</name>
    <dbReference type="NCBI Taxonomy" id="1505087"/>
    <lineage>
        <taxon>Bacteria</taxon>
        <taxon>Pseudomonadati</taxon>
        <taxon>Pseudomonadota</taxon>
        <taxon>Alphaproteobacteria</taxon>
        <taxon>Hyphomicrobiales</taxon>
        <taxon>Nitrobacteraceae</taxon>
        <taxon>Bradyrhizobium</taxon>
    </lineage>
</organism>
<sequence>MVAGLSLIPADEGRFRDDVLACLSLNVTAGRIGLCRKVLHREGKQPEVIMMRPMAMWWTRPAIANFPKIVDCLLHSRGLRCVDCKFRYGWRNIVNRPMVPCAGGSIRIVAQ</sequence>
<dbReference type="AlphaFoldDB" id="A0A176YDU7"/>
<protein>
    <submittedName>
        <fullName evidence="1">Uncharacterized protein</fullName>
    </submittedName>
</protein>
<comment type="caution">
    <text evidence="1">The sequence shown here is derived from an EMBL/GenBank/DDBJ whole genome shotgun (WGS) entry which is preliminary data.</text>
</comment>
<dbReference type="STRING" id="1505087.AYJ54_27275"/>
<reference evidence="1 2" key="1">
    <citation type="submission" date="2016-03" db="EMBL/GenBank/DDBJ databases">
        <title>Draft Genome Sequence of the Strain BR 10245 (Bradyrhizobium sp.) isolated from nodules of Centrolobium paraense.</title>
        <authorList>
            <person name="Simoes-Araujo J.L.Sr."/>
            <person name="Barauna A.C."/>
            <person name="Silva K."/>
            <person name="Zilli J.E."/>
        </authorList>
    </citation>
    <scope>NUCLEOTIDE SEQUENCE [LARGE SCALE GENOMIC DNA]</scope>
    <source>
        <strain evidence="1 2">BR 10245</strain>
    </source>
</reference>
<gene>
    <name evidence="1" type="ORF">AYJ54_27275</name>
</gene>
<accession>A0A176YDU7</accession>
<name>A0A176YDU7_9BRAD</name>